<dbReference type="EMBL" id="JABSTU010000003">
    <property type="protein sequence ID" value="KAH8035848.1"/>
    <property type="molecule type" value="Genomic_DNA"/>
</dbReference>
<gene>
    <name evidence="1" type="ORF">HPB51_010600</name>
</gene>
<reference evidence="1" key="1">
    <citation type="journal article" date="2020" name="Cell">
        <title>Large-Scale Comparative Analyses of Tick Genomes Elucidate Their Genetic Diversity and Vector Capacities.</title>
        <authorList>
            <consortium name="Tick Genome and Microbiome Consortium (TIGMIC)"/>
            <person name="Jia N."/>
            <person name="Wang J."/>
            <person name="Shi W."/>
            <person name="Du L."/>
            <person name="Sun Y."/>
            <person name="Zhan W."/>
            <person name="Jiang J.F."/>
            <person name="Wang Q."/>
            <person name="Zhang B."/>
            <person name="Ji P."/>
            <person name="Bell-Sakyi L."/>
            <person name="Cui X.M."/>
            <person name="Yuan T.T."/>
            <person name="Jiang B.G."/>
            <person name="Yang W.F."/>
            <person name="Lam T.T."/>
            <person name="Chang Q.C."/>
            <person name="Ding S.J."/>
            <person name="Wang X.J."/>
            <person name="Zhu J.G."/>
            <person name="Ruan X.D."/>
            <person name="Zhao L."/>
            <person name="Wei J.T."/>
            <person name="Ye R.Z."/>
            <person name="Que T.C."/>
            <person name="Du C.H."/>
            <person name="Zhou Y.H."/>
            <person name="Cheng J.X."/>
            <person name="Dai P.F."/>
            <person name="Guo W.B."/>
            <person name="Han X.H."/>
            <person name="Huang E.J."/>
            <person name="Li L.F."/>
            <person name="Wei W."/>
            <person name="Gao Y.C."/>
            <person name="Liu J.Z."/>
            <person name="Shao H.Z."/>
            <person name="Wang X."/>
            <person name="Wang C.C."/>
            <person name="Yang T.C."/>
            <person name="Huo Q.B."/>
            <person name="Li W."/>
            <person name="Chen H.Y."/>
            <person name="Chen S.E."/>
            <person name="Zhou L.G."/>
            <person name="Ni X.B."/>
            <person name="Tian J.H."/>
            <person name="Sheng Y."/>
            <person name="Liu T."/>
            <person name="Pan Y.S."/>
            <person name="Xia L.Y."/>
            <person name="Li J."/>
            <person name="Zhao F."/>
            <person name="Cao W.C."/>
        </authorList>
    </citation>
    <scope>NUCLEOTIDE SEQUENCE</scope>
    <source>
        <strain evidence="1">Rmic-2018</strain>
    </source>
</reference>
<dbReference type="AlphaFoldDB" id="A0A9J6EPA4"/>
<evidence type="ECO:0000313" key="2">
    <source>
        <dbReference type="Proteomes" id="UP000821866"/>
    </source>
</evidence>
<dbReference type="Proteomes" id="UP000821866">
    <property type="component" value="Chromosome 11"/>
</dbReference>
<accession>A0A9J6EPA4</accession>
<name>A0A9J6EPA4_RHIMP</name>
<reference evidence="1" key="2">
    <citation type="submission" date="2021-09" db="EMBL/GenBank/DDBJ databases">
        <authorList>
            <person name="Jia N."/>
            <person name="Wang J."/>
            <person name="Shi W."/>
            <person name="Du L."/>
            <person name="Sun Y."/>
            <person name="Zhan W."/>
            <person name="Jiang J."/>
            <person name="Wang Q."/>
            <person name="Zhang B."/>
            <person name="Ji P."/>
            <person name="Sakyi L.B."/>
            <person name="Cui X."/>
            <person name="Yuan T."/>
            <person name="Jiang B."/>
            <person name="Yang W."/>
            <person name="Lam T.T.-Y."/>
            <person name="Chang Q."/>
            <person name="Ding S."/>
            <person name="Wang X."/>
            <person name="Zhu J."/>
            <person name="Ruan X."/>
            <person name="Zhao L."/>
            <person name="Wei J."/>
            <person name="Que T."/>
            <person name="Du C."/>
            <person name="Cheng J."/>
            <person name="Dai P."/>
            <person name="Han X."/>
            <person name="Huang E."/>
            <person name="Gao Y."/>
            <person name="Liu J."/>
            <person name="Shao H."/>
            <person name="Ye R."/>
            <person name="Li L."/>
            <person name="Wei W."/>
            <person name="Wang X."/>
            <person name="Wang C."/>
            <person name="Huo Q."/>
            <person name="Li W."/>
            <person name="Guo W."/>
            <person name="Chen H."/>
            <person name="Chen S."/>
            <person name="Zhou L."/>
            <person name="Zhou L."/>
            <person name="Ni X."/>
            <person name="Tian J."/>
            <person name="Zhou Y."/>
            <person name="Sheng Y."/>
            <person name="Liu T."/>
            <person name="Pan Y."/>
            <person name="Xia L."/>
            <person name="Li J."/>
            <person name="Zhao F."/>
            <person name="Cao W."/>
        </authorList>
    </citation>
    <scope>NUCLEOTIDE SEQUENCE</scope>
    <source>
        <strain evidence="1">Rmic-2018</strain>
        <tissue evidence="1">Larvae</tissue>
    </source>
</reference>
<sequence>MYPVRAIKTPSVAFRVLSETKSIKKLRGTVVLVVWDDGQQPAEAKLLDFGTQRVMEQKHAQLAKAAVAMASSRTEEAPAETQREVNIGESTLVEKTLMDRLHNHCHGLPTKFARNLVRHLFAEEELKEKFDYEKGS</sequence>
<keyword evidence="2" id="KW-1185">Reference proteome</keyword>
<comment type="caution">
    <text evidence="1">The sequence shown here is derived from an EMBL/GenBank/DDBJ whole genome shotgun (WGS) entry which is preliminary data.</text>
</comment>
<evidence type="ECO:0000313" key="1">
    <source>
        <dbReference type="EMBL" id="KAH8035848.1"/>
    </source>
</evidence>
<proteinExistence type="predicted"/>
<protein>
    <submittedName>
        <fullName evidence="1">Uncharacterized protein</fullName>
    </submittedName>
</protein>
<organism evidence="1 2">
    <name type="scientific">Rhipicephalus microplus</name>
    <name type="common">Cattle tick</name>
    <name type="synonym">Boophilus microplus</name>
    <dbReference type="NCBI Taxonomy" id="6941"/>
    <lineage>
        <taxon>Eukaryota</taxon>
        <taxon>Metazoa</taxon>
        <taxon>Ecdysozoa</taxon>
        <taxon>Arthropoda</taxon>
        <taxon>Chelicerata</taxon>
        <taxon>Arachnida</taxon>
        <taxon>Acari</taxon>
        <taxon>Parasitiformes</taxon>
        <taxon>Ixodida</taxon>
        <taxon>Ixodoidea</taxon>
        <taxon>Ixodidae</taxon>
        <taxon>Rhipicephalinae</taxon>
        <taxon>Rhipicephalus</taxon>
        <taxon>Boophilus</taxon>
    </lineage>
</organism>